<evidence type="ECO:0000256" key="2">
    <source>
        <dbReference type="SAM" id="Phobius"/>
    </source>
</evidence>
<organism evidence="4 5">
    <name type="scientific">Desmophyllum pertusum</name>
    <dbReference type="NCBI Taxonomy" id="174260"/>
    <lineage>
        <taxon>Eukaryota</taxon>
        <taxon>Metazoa</taxon>
        <taxon>Cnidaria</taxon>
        <taxon>Anthozoa</taxon>
        <taxon>Hexacorallia</taxon>
        <taxon>Scleractinia</taxon>
        <taxon>Caryophylliina</taxon>
        <taxon>Caryophylliidae</taxon>
        <taxon>Desmophyllum</taxon>
    </lineage>
</organism>
<dbReference type="InterPro" id="IPR007110">
    <property type="entry name" value="Ig-like_dom"/>
</dbReference>
<evidence type="ECO:0000256" key="1">
    <source>
        <dbReference type="SAM" id="MobiDB-lite"/>
    </source>
</evidence>
<evidence type="ECO:0000313" key="4">
    <source>
        <dbReference type="EMBL" id="KAJ7360570.1"/>
    </source>
</evidence>
<reference evidence="4" key="1">
    <citation type="submission" date="2023-01" db="EMBL/GenBank/DDBJ databases">
        <title>Genome assembly of the deep-sea coral Lophelia pertusa.</title>
        <authorList>
            <person name="Herrera S."/>
            <person name="Cordes E."/>
        </authorList>
    </citation>
    <scope>NUCLEOTIDE SEQUENCE</scope>
    <source>
        <strain evidence="4">USNM1676648</strain>
        <tissue evidence="4">Polyp</tissue>
    </source>
</reference>
<sequence>MKQQDKEEKQADRRQTLDRLCSASGLLLSVVCCIALIHVQLTIQEHHRLISNSVTFCDQMKTEILRKVKQNYGSRQVMATGRHWQATKGEQETVSRQKRSAPDDSQQKSTLTASEVQILIKQELGLLQNQVCAKDHTLCRTGPRGPQGPMGMKGDLGLPGDPGTEGPRGPPGMKGEKGDPGQSLSAPSLLQRPVGITVNESQTAILKCTADGNPRPKVTWSKLDSSLPVGRHVVESSGALIVKTLDLETKEFTAAELRIYWDE</sequence>
<dbReference type="AlphaFoldDB" id="A0A9W9YQP9"/>
<gene>
    <name evidence="4" type="ORF">OS493_015678</name>
</gene>
<dbReference type="OrthoDB" id="6007586at2759"/>
<protein>
    <recommendedName>
        <fullName evidence="3">Ig-like domain-containing protein</fullName>
    </recommendedName>
</protein>
<name>A0A9W9YQP9_9CNID</name>
<dbReference type="SUPFAM" id="SSF48726">
    <property type="entry name" value="Immunoglobulin"/>
    <property type="match status" value="1"/>
</dbReference>
<proteinExistence type="predicted"/>
<keyword evidence="2" id="KW-0812">Transmembrane</keyword>
<feature type="region of interest" description="Disordered" evidence="1">
    <location>
        <begin position="79"/>
        <end position="110"/>
    </location>
</feature>
<dbReference type="Pfam" id="PF01391">
    <property type="entry name" value="Collagen"/>
    <property type="match status" value="1"/>
</dbReference>
<dbReference type="InterPro" id="IPR036179">
    <property type="entry name" value="Ig-like_dom_sf"/>
</dbReference>
<evidence type="ECO:0000313" key="5">
    <source>
        <dbReference type="Proteomes" id="UP001163046"/>
    </source>
</evidence>
<comment type="caution">
    <text evidence="4">The sequence shown here is derived from an EMBL/GenBank/DDBJ whole genome shotgun (WGS) entry which is preliminary data.</text>
</comment>
<dbReference type="EMBL" id="MU827309">
    <property type="protein sequence ID" value="KAJ7360570.1"/>
    <property type="molecule type" value="Genomic_DNA"/>
</dbReference>
<feature type="region of interest" description="Disordered" evidence="1">
    <location>
        <begin position="139"/>
        <end position="187"/>
    </location>
</feature>
<feature type="transmembrane region" description="Helical" evidence="2">
    <location>
        <begin position="20"/>
        <end position="41"/>
    </location>
</feature>
<feature type="compositionally biased region" description="Basic and acidic residues" evidence="1">
    <location>
        <begin position="89"/>
        <end position="106"/>
    </location>
</feature>
<accession>A0A9W9YQP9</accession>
<keyword evidence="5" id="KW-1185">Reference proteome</keyword>
<dbReference type="InterPro" id="IPR008160">
    <property type="entry name" value="Collagen"/>
</dbReference>
<keyword evidence="2" id="KW-1133">Transmembrane helix</keyword>
<keyword evidence="2" id="KW-0472">Membrane</keyword>
<dbReference type="PROSITE" id="PS50835">
    <property type="entry name" value="IG_LIKE"/>
    <property type="match status" value="1"/>
</dbReference>
<dbReference type="InterPro" id="IPR013783">
    <property type="entry name" value="Ig-like_fold"/>
</dbReference>
<evidence type="ECO:0000259" key="3">
    <source>
        <dbReference type="PROSITE" id="PS50835"/>
    </source>
</evidence>
<dbReference type="InterPro" id="IPR013098">
    <property type="entry name" value="Ig_I-set"/>
</dbReference>
<dbReference type="Proteomes" id="UP001163046">
    <property type="component" value="Unassembled WGS sequence"/>
</dbReference>
<dbReference type="Pfam" id="PF07679">
    <property type="entry name" value="I-set"/>
    <property type="match status" value="1"/>
</dbReference>
<dbReference type="Gene3D" id="2.60.40.10">
    <property type="entry name" value="Immunoglobulins"/>
    <property type="match status" value="1"/>
</dbReference>
<feature type="domain" description="Ig-like" evidence="3">
    <location>
        <begin position="187"/>
        <end position="222"/>
    </location>
</feature>